<dbReference type="Proteomes" id="UP001589870">
    <property type="component" value="Unassembled WGS sequence"/>
</dbReference>
<dbReference type="EMBL" id="JBHMQT010000003">
    <property type="protein sequence ID" value="MFC0860781.1"/>
    <property type="molecule type" value="Genomic_DNA"/>
</dbReference>
<dbReference type="RefSeq" id="WP_394299055.1">
    <property type="nucleotide sequence ID" value="NZ_JBHMQT010000003.1"/>
</dbReference>
<organism evidence="2 3">
    <name type="scientific">Sphaerimonospora cavernae</name>
    <dbReference type="NCBI Taxonomy" id="1740611"/>
    <lineage>
        <taxon>Bacteria</taxon>
        <taxon>Bacillati</taxon>
        <taxon>Actinomycetota</taxon>
        <taxon>Actinomycetes</taxon>
        <taxon>Streptosporangiales</taxon>
        <taxon>Streptosporangiaceae</taxon>
        <taxon>Sphaerimonospora</taxon>
    </lineage>
</organism>
<keyword evidence="3" id="KW-1185">Reference proteome</keyword>
<evidence type="ECO:0000259" key="1">
    <source>
        <dbReference type="Pfam" id="PF12697"/>
    </source>
</evidence>
<dbReference type="InterPro" id="IPR050228">
    <property type="entry name" value="Carboxylesterase_BioH"/>
</dbReference>
<feature type="domain" description="AB hydrolase-1" evidence="1">
    <location>
        <begin position="40"/>
        <end position="275"/>
    </location>
</feature>
<reference evidence="2 3" key="1">
    <citation type="submission" date="2024-09" db="EMBL/GenBank/DDBJ databases">
        <authorList>
            <person name="Sun Q."/>
            <person name="Mori K."/>
        </authorList>
    </citation>
    <scope>NUCLEOTIDE SEQUENCE [LARGE SCALE GENOMIC DNA]</scope>
    <source>
        <strain evidence="2 3">TBRC 1851</strain>
    </source>
</reference>
<evidence type="ECO:0000313" key="2">
    <source>
        <dbReference type="EMBL" id="MFC0860781.1"/>
    </source>
</evidence>
<dbReference type="PANTHER" id="PTHR43194:SF2">
    <property type="entry name" value="PEROXISOMAL MEMBRANE PROTEIN LPX1"/>
    <property type="match status" value="1"/>
</dbReference>
<dbReference type="Gene3D" id="3.40.50.1820">
    <property type="entry name" value="alpha/beta hydrolase"/>
    <property type="match status" value="1"/>
</dbReference>
<dbReference type="SUPFAM" id="SSF53474">
    <property type="entry name" value="alpha/beta-Hydrolases"/>
    <property type="match status" value="1"/>
</dbReference>
<protein>
    <submittedName>
        <fullName evidence="2">Alpha/beta fold hydrolase</fullName>
    </submittedName>
</protein>
<evidence type="ECO:0000313" key="3">
    <source>
        <dbReference type="Proteomes" id="UP001589870"/>
    </source>
</evidence>
<dbReference type="InterPro" id="IPR029058">
    <property type="entry name" value="AB_hydrolase_fold"/>
</dbReference>
<sequence length="298" mass="31436">MTDVSGVRTSRLDSVTSADDTVIGYRTVGHPGTGARQPGVVVLHGAMESSHSHLQLAEALAADFTVYLPDRRGRGMSGPCGADHGMDRELEDLDAVLTATGARDLIGVSSGALITLRAALDNPSVRRAVVFEPPLSVNGSAPTDWLPRYEAEMARGDIAAALVTGMLGARMGPPVFDRVPRPLLKLLTKLTMGSDDLPDGTGEPSMRTLAPTLRCDLRLVSEAAETVGGFAAIRAEVLLLGGDRSPAYLKTALNALERVLPRVERVELPGLGHGATGNRNRGGRPELVAQVLRAFLKP</sequence>
<dbReference type="GO" id="GO:0016787">
    <property type="term" value="F:hydrolase activity"/>
    <property type="evidence" value="ECO:0007669"/>
    <property type="project" value="UniProtKB-KW"/>
</dbReference>
<keyword evidence="2" id="KW-0378">Hydrolase</keyword>
<dbReference type="PANTHER" id="PTHR43194">
    <property type="entry name" value="HYDROLASE ALPHA/BETA FOLD FAMILY"/>
    <property type="match status" value="1"/>
</dbReference>
<gene>
    <name evidence="2" type="ORF">ACFHYQ_00575</name>
</gene>
<dbReference type="InterPro" id="IPR000073">
    <property type="entry name" value="AB_hydrolase_1"/>
</dbReference>
<comment type="caution">
    <text evidence="2">The sequence shown here is derived from an EMBL/GenBank/DDBJ whole genome shotgun (WGS) entry which is preliminary data.</text>
</comment>
<proteinExistence type="predicted"/>
<name>A0ABV6U0X9_9ACTN</name>
<accession>A0ABV6U0X9</accession>
<dbReference type="Pfam" id="PF12697">
    <property type="entry name" value="Abhydrolase_6"/>
    <property type="match status" value="1"/>
</dbReference>